<keyword evidence="1" id="KW-1133">Transmembrane helix</keyword>
<evidence type="ECO:0000313" key="2">
    <source>
        <dbReference type="EMBL" id="MDH1318593.1"/>
    </source>
</evidence>
<feature type="transmembrane region" description="Helical" evidence="1">
    <location>
        <begin position="26"/>
        <end position="47"/>
    </location>
</feature>
<organism evidence="2 3">
    <name type="scientific">Enterobacter bugandensis</name>
    <dbReference type="NCBI Taxonomy" id="881260"/>
    <lineage>
        <taxon>Bacteria</taxon>
        <taxon>Pseudomonadati</taxon>
        <taxon>Pseudomonadota</taxon>
        <taxon>Gammaproteobacteria</taxon>
        <taxon>Enterobacterales</taxon>
        <taxon>Enterobacteriaceae</taxon>
        <taxon>Enterobacter</taxon>
    </lineage>
</organism>
<comment type="caution">
    <text evidence="2">The sequence shown here is derived from an EMBL/GenBank/DDBJ whole genome shotgun (WGS) entry which is preliminary data.</text>
</comment>
<name>A0AA42PRG1_9ENTR</name>
<dbReference type="EMBL" id="JAOCAP010000003">
    <property type="protein sequence ID" value="MDH1318593.1"/>
    <property type="molecule type" value="Genomic_DNA"/>
</dbReference>
<dbReference type="AlphaFoldDB" id="A0AA42PRG1"/>
<protein>
    <submittedName>
        <fullName evidence="2">Uncharacterized protein</fullName>
    </submittedName>
</protein>
<proteinExistence type="predicted"/>
<accession>A0AA42PRG1</accession>
<dbReference type="RefSeq" id="WP_280028499.1">
    <property type="nucleotide sequence ID" value="NZ_JAOCAP010000003.1"/>
</dbReference>
<gene>
    <name evidence="2" type="ORF">N5C39_09465</name>
</gene>
<evidence type="ECO:0000313" key="3">
    <source>
        <dbReference type="Proteomes" id="UP001158416"/>
    </source>
</evidence>
<reference evidence="2" key="1">
    <citation type="submission" date="2022-09" db="EMBL/GenBank/DDBJ databases">
        <title>Intensive care unit water sources are persistently colonized with multi-drug resistant bacteria and are the site of extensive horizontal gene transfer of antibiotic resistance genes.</title>
        <authorList>
            <person name="Diorio-Toth L."/>
        </authorList>
    </citation>
    <scope>NUCLEOTIDE SEQUENCE</scope>
    <source>
        <strain evidence="2">GD03936</strain>
    </source>
</reference>
<sequence>MNSDYISYETLTAARESAYWAKLSMYGTWFSGVATLLAVITSLYIALRDRKAFIGGKVRYGHLITEDDDKPIIGVTVVNRSLHAIRIKAIYWDVGGGNDLQQLFKNAESDPLPIRLENGDEAYYRIIIDDDDSWPKRMAMRLKKLNKHPNSLRCVVALSTGERLRLKVDKRIKSRIQQYM</sequence>
<keyword evidence="1" id="KW-0812">Transmembrane</keyword>
<keyword evidence="1" id="KW-0472">Membrane</keyword>
<evidence type="ECO:0000256" key="1">
    <source>
        <dbReference type="SAM" id="Phobius"/>
    </source>
</evidence>
<dbReference type="Proteomes" id="UP001158416">
    <property type="component" value="Unassembled WGS sequence"/>
</dbReference>